<dbReference type="Gene3D" id="2.30.40.10">
    <property type="entry name" value="Urease, subunit C, domain 1"/>
    <property type="match status" value="1"/>
</dbReference>
<protein>
    <submittedName>
        <fullName evidence="2">Amidohydrolase family protein</fullName>
    </submittedName>
</protein>
<dbReference type="InterPro" id="IPR032466">
    <property type="entry name" value="Metal_Hydrolase"/>
</dbReference>
<evidence type="ECO:0000313" key="2">
    <source>
        <dbReference type="EMBL" id="TMM56263.1"/>
    </source>
</evidence>
<dbReference type="GO" id="GO:0016810">
    <property type="term" value="F:hydrolase activity, acting on carbon-nitrogen (but not peptide) bonds"/>
    <property type="evidence" value="ECO:0007669"/>
    <property type="project" value="InterPro"/>
</dbReference>
<dbReference type="PANTHER" id="PTHR43135">
    <property type="entry name" value="ALPHA-D-RIBOSE 1-METHYLPHOSPHONATE 5-TRIPHOSPHATE DIPHOSPHATASE"/>
    <property type="match status" value="1"/>
</dbReference>
<keyword evidence="3" id="KW-1185">Reference proteome</keyword>
<dbReference type="Proteomes" id="UP000310314">
    <property type="component" value="Unassembled WGS sequence"/>
</dbReference>
<dbReference type="InterPro" id="IPR006680">
    <property type="entry name" value="Amidohydro-rel"/>
</dbReference>
<dbReference type="InterPro" id="IPR057744">
    <property type="entry name" value="OTAase-like"/>
</dbReference>
<dbReference type="InterPro" id="IPR051781">
    <property type="entry name" value="Metallo-dep_Hydrolase"/>
</dbReference>
<feature type="domain" description="Amidohydrolase-related" evidence="1">
    <location>
        <begin position="73"/>
        <end position="440"/>
    </location>
</feature>
<proteinExistence type="predicted"/>
<dbReference type="OrthoDB" id="9797498at2"/>
<dbReference type="AlphaFoldDB" id="A0A5S3PPB7"/>
<evidence type="ECO:0000313" key="3">
    <source>
        <dbReference type="Proteomes" id="UP000310314"/>
    </source>
</evidence>
<keyword evidence="2" id="KW-0378">Hydrolase</keyword>
<accession>A0A5S3PPB7</accession>
<sequence>MRANVLLFLFLAISYSGFSQNKILIKNVNVWDGTSNQLNKNVNVLIQDNLITKIGKNISESNEATIIDGRGQTLIPGLSDAHVHLSATMSDNETRNEAHWMYTSIRTAKAAENFLMLGFTTVRDLGGPVFGIKRGVDEGLIPGPRIYPSGAYISQTSGHGDFRNANEPSVSLSGGQMHSSDTALGWAFVVDGVPEVLKASRENLRKGATQLKVMAGGGIASDFDPIHSVQFTTEELEAAVQAAADWDTYVAVHIYESKGAIRSLNAGVKCLDHGHLLNEEVIKLIKEKDAWLVPQAFWNDTPASFWVPGSDKIPDALNKKIKPVLEGTDTVFKLAKKYDINVGFGSDAYGDLGYESYALTEFTSRAKWFSPLEILKQATSENARLFSLSGKINPYTDGKLGVIEVGAYADLLIYEGNPLEDIEIVAHPEKHLKLIMKDGKVYKNEL</sequence>
<organism evidence="2 3">
    <name type="scientific">Maribacter algarum</name>
    <name type="common">ex Zhang et al. 2020</name>
    <dbReference type="NCBI Taxonomy" id="2578118"/>
    <lineage>
        <taxon>Bacteria</taxon>
        <taxon>Pseudomonadati</taxon>
        <taxon>Bacteroidota</taxon>
        <taxon>Flavobacteriia</taxon>
        <taxon>Flavobacteriales</taxon>
        <taxon>Flavobacteriaceae</taxon>
        <taxon>Maribacter</taxon>
    </lineage>
</organism>
<dbReference type="RefSeq" id="WP_138659130.1">
    <property type="nucleotide sequence ID" value="NZ_VATY01000003.1"/>
</dbReference>
<dbReference type="PANTHER" id="PTHR43135:SF3">
    <property type="entry name" value="ALPHA-D-RIBOSE 1-METHYLPHOSPHONATE 5-TRIPHOSPHATE DIPHOSPHATASE"/>
    <property type="match status" value="1"/>
</dbReference>
<dbReference type="SUPFAM" id="SSF51556">
    <property type="entry name" value="Metallo-dependent hydrolases"/>
    <property type="match status" value="1"/>
</dbReference>
<dbReference type="EMBL" id="VATY01000003">
    <property type="protein sequence ID" value="TMM56263.1"/>
    <property type="molecule type" value="Genomic_DNA"/>
</dbReference>
<comment type="caution">
    <text evidence="2">The sequence shown here is derived from an EMBL/GenBank/DDBJ whole genome shotgun (WGS) entry which is preliminary data.</text>
</comment>
<dbReference type="SUPFAM" id="SSF51338">
    <property type="entry name" value="Composite domain of metallo-dependent hydrolases"/>
    <property type="match status" value="1"/>
</dbReference>
<dbReference type="Pfam" id="PF01979">
    <property type="entry name" value="Amidohydro_1"/>
    <property type="match status" value="1"/>
</dbReference>
<evidence type="ECO:0000259" key="1">
    <source>
        <dbReference type="Pfam" id="PF01979"/>
    </source>
</evidence>
<dbReference type="Gene3D" id="3.20.20.140">
    <property type="entry name" value="Metal-dependent hydrolases"/>
    <property type="match status" value="1"/>
</dbReference>
<dbReference type="CDD" id="cd01299">
    <property type="entry name" value="Met_dep_hydrolase_A"/>
    <property type="match status" value="1"/>
</dbReference>
<dbReference type="InterPro" id="IPR011059">
    <property type="entry name" value="Metal-dep_hydrolase_composite"/>
</dbReference>
<reference evidence="2 3" key="1">
    <citation type="submission" date="2019-05" db="EMBL/GenBank/DDBJ databases">
        <authorList>
            <person name="Zhang J.-Y."/>
            <person name="Feg X."/>
            <person name="Du Z.-J."/>
        </authorList>
    </citation>
    <scope>NUCLEOTIDE SEQUENCE [LARGE SCALE GENOMIC DNA]</scope>
    <source>
        <strain evidence="2 3">RZ26</strain>
    </source>
</reference>
<gene>
    <name evidence="2" type="ORF">FEE95_16730</name>
</gene>
<name>A0A5S3PPB7_9FLAO</name>